<feature type="domain" description="Phosphoethanolamine transferase N-terminal" evidence="2">
    <location>
        <begin position="3"/>
        <end position="68"/>
    </location>
</feature>
<keyword evidence="1" id="KW-0812">Transmembrane</keyword>
<evidence type="ECO:0000256" key="1">
    <source>
        <dbReference type="SAM" id="Phobius"/>
    </source>
</evidence>
<dbReference type="InterPro" id="IPR040423">
    <property type="entry name" value="PEA_transferase"/>
</dbReference>
<dbReference type="GO" id="GO:0009244">
    <property type="term" value="P:lipopolysaccharide core region biosynthetic process"/>
    <property type="evidence" value="ECO:0007669"/>
    <property type="project" value="TreeGrafter"/>
</dbReference>
<keyword evidence="1" id="KW-0472">Membrane</keyword>
<reference evidence="3 4" key="1">
    <citation type="journal article" date="2018" name="Nat. Biotechnol.">
        <title>A standardized bacterial taxonomy based on genome phylogeny substantially revises the tree of life.</title>
        <authorList>
            <person name="Parks D.H."/>
            <person name="Chuvochina M."/>
            <person name="Waite D.W."/>
            <person name="Rinke C."/>
            <person name="Skarshewski A."/>
            <person name="Chaumeil P.A."/>
            <person name="Hugenholtz P."/>
        </authorList>
    </citation>
    <scope>NUCLEOTIDE SEQUENCE [LARGE SCALE GENOMIC DNA]</scope>
    <source>
        <strain evidence="3">UBA9380</strain>
    </source>
</reference>
<dbReference type="PANTHER" id="PTHR30443:SF0">
    <property type="entry name" value="PHOSPHOETHANOLAMINE TRANSFERASE EPTA"/>
    <property type="match status" value="1"/>
</dbReference>
<evidence type="ECO:0000313" key="4">
    <source>
        <dbReference type="Proteomes" id="UP000263489"/>
    </source>
</evidence>
<sequence>VNHLLISLFSARFILKPVLVFLFLSAALSGYFMNAYGVLIDKHMLQNVFETDVQEARGLLSLGLLVHMA</sequence>
<dbReference type="PANTHER" id="PTHR30443">
    <property type="entry name" value="INNER MEMBRANE PROTEIN"/>
    <property type="match status" value="1"/>
</dbReference>
<keyword evidence="3" id="KW-0808">Transferase</keyword>
<evidence type="ECO:0000259" key="2">
    <source>
        <dbReference type="Pfam" id="PF08019"/>
    </source>
</evidence>
<comment type="caution">
    <text evidence="3">The sequence shown here is derived from an EMBL/GenBank/DDBJ whole genome shotgun (WGS) entry which is preliminary data.</text>
</comment>
<evidence type="ECO:0000313" key="3">
    <source>
        <dbReference type="EMBL" id="HBC33291.1"/>
    </source>
</evidence>
<dbReference type="GO" id="GO:0016776">
    <property type="term" value="F:phosphotransferase activity, phosphate group as acceptor"/>
    <property type="evidence" value="ECO:0007669"/>
    <property type="project" value="TreeGrafter"/>
</dbReference>
<gene>
    <name evidence="3" type="ORF">DC045_02975</name>
</gene>
<dbReference type="InterPro" id="IPR012549">
    <property type="entry name" value="EptA-like_N"/>
</dbReference>
<proteinExistence type="predicted"/>
<accession>A0A352IPA8</accession>
<protein>
    <submittedName>
        <fullName evidence="3">Phosphoethanolamine transferase</fullName>
    </submittedName>
</protein>
<dbReference type="GO" id="GO:0005886">
    <property type="term" value="C:plasma membrane"/>
    <property type="evidence" value="ECO:0007669"/>
    <property type="project" value="UniProtKB-SubCell"/>
</dbReference>
<feature type="non-terminal residue" evidence="3">
    <location>
        <position position="69"/>
    </location>
</feature>
<dbReference type="Pfam" id="PF08019">
    <property type="entry name" value="EptA_B_N"/>
    <property type="match status" value="1"/>
</dbReference>
<keyword evidence="1" id="KW-1133">Transmembrane helix</keyword>
<feature type="transmembrane region" description="Helical" evidence="1">
    <location>
        <begin position="18"/>
        <end position="39"/>
    </location>
</feature>
<dbReference type="AlphaFoldDB" id="A0A352IPA8"/>
<dbReference type="Proteomes" id="UP000263489">
    <property type="component" value="Unassembled WGS sequence"/>
</dbReference>
<dbReference type="EMBL" id="DNNA01000049">
    <property type="protein sequence ID" value="HBC33291.1"/>
    <property type="molecule type" value="Genomic_DNA"/>
</dbReference>
<organism evidence="3 4">
    <name type="scientific">Marinobacter adhaerens</name>
    <dbReference type="NCBI Taxonomy" id="1033846"/>
    <lineage>
        <taxon>Bacteria</taxon>
        <taxon>Pseudomonadati</taxon>
        <taxon>Pseudomonadota</taxon>
        <taxon>Gammaproteobacteria</taxon>
        <taxon>Pseudomonadales</taxon>
        <taxon>Marinobacteraceae</taxon>
        <taxon>Marinobacter</taxon>
    </lineage>
</organism>
<feature type="non-terminal residue" evidence="3">
    <location>
        <position position="1"/>
    </location>
</feature>
<name>A0A352IPA8_9GAMM</name>